<dbReference type="InterPro" id="IPR018062">
    <property type="entry name" value="HTH_AraC-typ_CS"/>
</dbReference>
<keyword evidence="1" id="KW-0805">Transcription regulation</keyword>
<sequence>MLTTPAVTLTAADTFAPDEAFLLSRGELDTRRPPALHGQDFHELLWVQNGSVRLHTPTGKQDLTEGDLLFLSPHQLHGLQGRGTTPIVVSLMIRPGVIRAIGKRHDELGGIAFWTGCDQPHVTHRDMHQLAALNQAALRLERAPRRKLYLEAFLLPLLTALDRRPDGMTQDAPDWLVAACAAARAPEVFRHGAAGFVAACGRAHPHVSRTMRRHMGITPSDYVNGLRMDHAARLLTGTSDPLAEIAAACGLPNLSHFHKLFLAHHGETPQRYRRLRQRHLIQPRP</sequence>
<dbReference type="InterPro" id="IPR018060">
    <property type="entry name" value="HTH_AraC"/>
</dbReference>
<gene>
    <name evidence="6" type="ORF">DC363_02590</name>
</gene>
<dbReference type="SUPFAM" id="SSF51215">
    <property type="entry name" value="Regulatory protein AraC"/>
    <property type="match status" value="1"/>
</dbReference>
<evidence type="ECO:0000256" key="3">
    <source>
        <dbReference type="ARBA" id="ARBA00023159"/>
    </source>
</evidence>
<dbReference type="RefSeq" id="WP_108639583.1">
    <property type="nucleotide sequence ID" value="NZ_QCYG01000002.1"/>
</dbReference>
<feature type="domain" description="HTH araC/xylS-type" evidence="5">
    <location>
        <begin position="206"/>
        <end position="275"/>
    </location>
</feature>
<dbReference type="SMART" id="SM00342">
    <property type="entry name" value="HTH_ARAC"/>
    <property type="match status" value="1"/>
</dbReference>
<dbReference type="Gene3D" id="1.10.10.60">
    <property type="entry name" value="Homeodomain-like"/>
    <property type="match status" value="2"/>
</dbReference>
<proteinExistence type="predicted"/>
<dbReference type="Pfam" id="PF02311">
    <property type="entry name" value="AraC_binding"/>
    <property type="match status" value="1"/>
</dbReference>
<dbReference type="InterPro" id="IPR003313">
    <property type="entry name" value="AraC-bd"/>
</dbReference>
<dbReference type="InterPro" id="IPR050204">
    <property type="entry name" value="AraC_XylS_family_regulators"/>
</dbReference>
<dbReference type="PROSITE" id="PS00041">
    <property type="entry name" value="HTH_ARAC_FAMILY_1"/>
    <property type="match status" value="1"/>
</dbReference>
<dbReference type="Proteomes" id="UP000244817">
    <property type="component" value="Unassembled WGS sequence"/>
</dbReference>
<dbReference type="PROSITE" id="PS01124">
    <property type="entry name" value="HTH_ARAC_FAMILY_2"/>
    <property type="match status" value="1"/>
</dbReference>
<dbReference type="OrthoDB" id="8004517at2"/>
<protein>
    <submittedName>
        <fullName evidence="6">AraC family transcriptional regulator</fullName>
    </submittedName>
</protein>
<accession>A0A2T7FZF8</accession>
<dbReference type="AlphaFoldDB" id="A0A2T7FZF8"/>
<dbReference type="GO" id="GO:0003700">
    <property type="term" value="F:DNA-binding transcription factor activity"/>
    <property type="evidence" value="ECO:0007669"/>
    <property type="project" value="InterPro"/>
</dbReference>
<evidence type="ECO:0000256" key="4">
    <source>
        <dbReference type="ARBA" id="ARBA00023163"/>
    </source>
</evidence>
<dbReference type="Gene3D" id="2.60.120.10">
    <property type="entry name" value="Jelly Rolls"/>
    <property type="match status" value="1"/>
</dbReference>
<keyword evidence="3" id="KW-0010">Activator</keyword>
<dbReference type="EMBL" id="QCYG01000002">
    <property type="protein sequence ID" value="PVA07541.1"/>
    <property type="molecule type" value="Genomic_DNA"/>
</dbReference>
<evidence type="ECO:0000313" key="7">
    <source>
        <dbReference type="Proteomes" id="UP000244817"/>
    </source>
</evidence>
<dbReference type="PANTHER" id="PTHR46796">
    <property type="entry name" value="HTH-TYPE TRANSCRIPTIONAL ACTIVATOR RHAS-RELATED"/>
    <property type="match status" value="1"/>
</dbReference>
<dbReference type="GO" id="GO:0043565">
    <property type="term" value="F:sequence-specific DNA binding"/>
    <property type="evidence" value="ECO:0007669"/>
    <property type="project" value="InterPro"/>
</dbReference>
<comment type="caution">
    <text evidence="6">The sequence shown here is derived from an EMBL/GenBank/DDBJ whole genome shotgun (WGS) entry which is preliminary data.</text>
</comment>
<evidence type="ECO:0000256" key="2">
    <source>
        <dbReference type="ARBA" id="ARBA00023125"/>
    </source>
</evidence>
<dbReference type="SUPFAM" id="SSF46689">
    <property type="entry name" value="Homeodomain-like"/>
    <property type="match status" value="1"/>
</dbReference>
<dbReference type="InterPro" id="IPR037923">
    <property type="entry name" value="HTH-like"/>
</dbReference>
<dbReference type="InterPro" id="IPR014710">
    <property type="entry name" value="RmlC-like_jellyroll"/>
</dbReference>
<keyword evidence="2" id="KW-0238">DNA-binding</keyword>
<name>A0A2T7FZF8_9RHOB</name>
<organism evidence="6 7">
    <name type="scientific">Thalassorhabdomicrobium marinisediminis</name>
    <dbReference type="NCBI Taxonomy" id="2170577"/>
    <lineage>
        <taxon>Bacteria</taxon>
        <taxon>Pseudomonadati</taxon>
        <taxon>Pseudomonadota</taxon>
        <taxon>Alphaproteobacteria</taxon>
        <taxon>Rhodobacterales</taxon>
        <taxon>Paracoccaceae</taxon>
        <taxon>Thalassorhabdomicrobium</taxon>
    </lineage>
</organism>
<keyword evidence="7" id="KW-1185">Reference proteome</keyword>
<evidence type="ECO:0000256" key="1">
    <source>
        <dbReference type="ARBA" id="ARBA00023015"/>
    </source>
</evidence>
<keyword evidence="4" id="KW-0804">Transcription</keyword>
<reference evidence="6 7" key="1">
    <citation type="submission" date="2018-04" db="EMBL/GenBank/DDBJ databases">
        <title>Pelagivirga bohaiensis gen. nov., sp. nov., a bacterium isolated from the Bohai Sea.</title>
        <authorList>
            <person name="Ji X."/>
        </authorList>
    </citation>
    <scope>NUCLEOTIDE SEQUENCE [LARGE SCALE GENOMIC DNA]</scope>
    <source>
        <strain evidence="6 7">BH-SD16</strain>
    </source>
</reference>
<evidence type="ECO:0000313" key="6">
    <source>
        <dbReference type="EMBL" id="PVA07541.1"/>
    </source>
</evidence>
<dbReference type="Pfam" id="PF12833">
    <property type="entry name" value="HTH_18"/>
    <property type="match status" value="1"/>
</dbReference>
<dbReference type="InterPro" id="IPR009057">
    <property type="entry name" value="Homeodomain-like_sf"/>
</dbReference>
<evidence type="ECO:0000259" key="5">
    <source>
        <dbReference type="PROSITE" id="PS01124"/>
    </source>
</evidence>